<dbReference type="GO" id="GO:0051015">
    <property type="term" value="F:actin filament binding"/>
    <property type="evidence" value="ECO:0007669"/>
    <property type="project" value="TreeGrafter"/>
</dbReference>
<dbReference type="SMART" id="SM01140">
    <property type="entry name" value="Drf_GBD"/>
    <property type="match status" value="1"/>
</dbReference>
<reference evidence="5" key="1">
    <citation type="submission" date="2019-11" db="UniProtKB">
        <authorList>
            <consortium name="WormBaseParasite"/>
        </authorList>
    </citation>
    <scope>IDENTIFICATION</scope>
</reference>
<dbReference type="PANTHER" id="PTHR45857:SF4">
    <property type="entry name" value="FORMIN-LIKE PROTEIN"/>
    <property type="match status" value="1"/>
</dbReference>
<dbReference type="SMART" id="SM01139">
    <property type="entry name" value="Drf_FH3"/>
    <property type="match status" value="1"/>
</dbReference>
<proteinExistence type="inferred from homology"/>
<feature type="compositionally biased region" description="Polar residues" evidence="2">
    <location>
        <begin position="459"/>
        <end position="473"/>
    </location>
</feature>
<dbReference type="PROSITE" id="PS51232">
    <property type="entry name" value="GBD_FH3"/>
    <property type="match status" value="1"/>
</dbReference>
<dbReference type="Gene3D" id="1.25.10.10">
    <property type="entry name" value="Leucine-rich Repeat Variant"/>
    <property type="match status" value="2"/>
</dbReference>
<protein>
    <submittedName>
        <fullName evidence="5">Formin-like protein</fullName>
    </submittedName>
</protein>
<dbReference type="InterPro" id="IPR014768">
    <property type="entry name" value="GBD/FH3_dom"/>
</dbReference>
<dbReference type="InterPro" id="IPR010472">
    <property type="entry name" value="FH3_dom"/>
</dbReference>
<evidence type="ECO:0000256" key="2">
    <source>
        <dbReference type="SAM" id="MobiDB-lite"/>
    </source>
</evidence>
<dbReference type="GO" id="GO:0016477">
    <property type="term" value="P:cell migration"/>
    <property type="evidence" value="ECO:0007669"/>
    <property type="project" value="TreeGrafter"/>
</dbReference>
<dbReference type="Gene3D" id="1.20.58.2220">
    <property type="entry name" value="Formin, FH2 domain"/>
    <property type="match status" value="1"/>
</dbReference>
<feature type="compositionally biased region" description="Pro residues" evidence="2">
    <location>
        <begin position="502"/>
        <end position="548"/>
    </location>
</feature>
<accession>A0A5K3F5R2</accession>
<dbReference type="AlphaFoldDB" id="A0A5K3F5R2"/>
<dbReference type="PANTHER" id="PTHR45857">
    <property type="entry name" value="FORMIN-LIKE PROTEIN"/>
    <property type="match status" value="1"/>
</dbReference>
<organism evidence="5">
    <name type="scientific">Mesocestoides corti</name>
    <name type="common">Flatworm</name>
    <dbReference type="NCBI Taxonomy" id="53468"/>
    <lineage>
        <taxon>Eukaryota</taxon>
        <taxon>Metazoa</taxon>
        <taxon>Spiralia</taxon>
        <taxon>Lophotrochozoa</taxon>
        <taxon>Platyhelminthes</taxon>
        <taxon>Cestoda</taxon>
        <taxon>Eucestoda</taxon>
        <taxon>Cyclophyllidea</taxon>
        <taxon>Mesocestoididae</taxon>
        <taxon>Mesocestoides</taxon>
    </lineage>
</organism>
<dbReference type="InterPro" id="IPR043592">
    <property type="entry name" value="FMNL_animal"/>
</dbReference>
<dbReference type="InterPro" id="IPR011989">
    <property type="entry name" value="ARM-like"/>
</dbReference>
<feature type="domain" description="GBD/FH3" evidence="3">
    <location>
        <begin position="1"/>
        <end position="491"/>
    </location>
</feature>
<sequence length="1043" mass="116728">MTSEDADVWNSFIQSLDVDPDKAKGIEQLPEDQKRHLIQSYTIKTSKHSAYHYVTLIRGLRSYRGNLSKSRKNTLQTARDVLNATEISLRTNNVSWVYEFLDKGGLQALQEYMSKTVRNMLRDLQKCASSTSFSSILNGILPPNMCSRHRGVHSCSFTGDDKSGSGYFVVDCDEEVSRGLFCHRGGHRKGSGGGGGGRSNSLDTRHHPAGRDLSYDSVHLGVKCYRALLNNQRGCTMIFEHPDTINTIALCLLHPSFQTKTLVLELLAVVCLIVGGHDRVIAAFDEICRELGESRRFESLVYFFRNHEHLPPDDYSIDFMVSCMQFINIVVHSTDDIAFRVFLQQEFTYHKLDEYLQRIYGKVGDRLGRQLEAYLDNHVDVAMLLEDSQAKEALQAEVEMLDADLLTVQGQLASTQAEYAARTQSFEEKIAAMQAQLTKQEALISNNEDEVKTLRSRLADQNSTASSTEKQLQNEIDELREQLRAERERSKAAVVSPSAVSAPPPPPPAPTSAPPPPPPPPPLPPPPPPAPGRLGGAPPPPAPPPPGPGSQAVPIRQPYQTRYKLPLMNWTVLRNQQLRNTIFVGMNDAKVIESLDMEGFEELFRLSSNSIASKQKGDDGATDVSDNRMSVAAKKPPKQRLMDANRQRCLGILLRYLESEKFTLNKLWESITNLDVSLDVADRIIHQLPTQDEARMYLNYEFTECLPVDQLTDEDRLLLHLCKINRLGPKLEVIIFMNTFDTTLASLCPKISAVNSASFNLKKSEKFKRVLELVLAFGNYMNSCRRGVAYGFRLQSLDVLLETKTVDRQTTLLHYLVETIESNFPELINFYDELEGVTAAARVPMEALTSEVSAMVHGMDQADKELIAAGPAAPQRLVAFVRDNQPKVAELQQKADTAKAMFAQTIEWFGEAQNKLSPEVFFGCVVKFIQQFKKIQAELEMRRRADDAQTARRPSDASLCNGNGSAQGGVSGSSRQRKPKENENPVEVQRILAQEARLAKRRIQNRTRQINGDGMMDEILAALGSKPLQAEIHPRRSRFNELS</sequence>
<dbReference type="InterPro" id="IPR010473">
    <property type="entry name" value="GTPase-bd"/>
</dbReference>
<feature type="region of interest" description="Disordered" evidence="2">
    <location>
        <begin position="454"/>
        <end position="473"/>
    </location>
</feature>
<evidence type="ECO:0000313" key="5">
    <source>
        <dbReference type="WBParaSite" id="MCU_005065-RB"/>
    </source>
</evidence>
<evidence type="ECO:0000259" key="3">
    <source>
        <dbReference type="PROSITE" id="PS51232"/>
    </source>
</evidence>
<evidence type="ECO:0000256" key="1">
    <source>
        <dbReference type="ARBA" id="ARBA00023449"/>
    </source>
</evidence>
<dbReference type="SUPFAM" id="SSF101447">
    <property type="entry name" value="Formin homology 2 domain (FH2 domain)"/>
    <property type="match status" value="1"/>
</dbReference>
<dbReference type="GO" id="GO:0005829">
    <property type="term" value="C:cytosol"/>
    <property type="evidence" value="ECO:0007669"/>
    <property type="project" value="TreeGrafter"/>
</dbReference>
<dbReference type="Pfam" id="PF02181">
    <property type="entry name" value="FH2"/>
    <property type="match status" value="1"/>
</dbReference>
<dbReference type="GO" id="GO:0031267">
    <property type="term" value="F:small GTPase binding"/>
    <property type="evidence" value="ECO:0007669"/>
    <property type="project" value="InterPro"/>
</dbReference>
<comment type="similarity">
    <text evidence="1">Belongs to the formin homology family.</text>
</comment>
<feature type="region of interest" description="Disordered" evidence="2">
    <location>
        <begin position="946"/>
        <end position="987"/>
    </location>
</feature>
<dbReference type="SMART" id="SM00498">
    <property type="entry name" value="FH2"/>
    <property type="match status" value="1"/>
</dbReference>
<evidence type="ECO:0000259" key="4">
    <source>
        <dbReference type="PROSITE" id="PS51444"/>
    </source>
</evidence>
<feature type="compositionally biased region" description="Low complexity" evidence="2">
    <location>
        <begin position="492"/>
        <end position="501"/>
    </location>
</feature>
<dbReference type="Pfam" id="PF06367">
    <property type="entry name" value="Drf_FH3"/>
    <property type="match status" value="1"/>
</dbReference>
<dbReference type="InterPro" id="IPR042201">
    <property type="entry name" value="FH2_Formin_sf"/>
</dbReference>
<dbReference type="GO" id="GO:0030866">
    <property type="term" value="P:cortical actin cytoskeleton organization"/>
    <property type="evidence" value="ECO:0007669"/>
    <property type="project" value="TreeGrafter"/>
</dbReference>
<name>A0A5K3F5R2_MESCO</name>
<feature type="region of interest" description="Disordered" evidence="2">
    <location>
        <begin position="484"/>
        <end position="554"/>
    </location>
</feature>
<dbReference type="PROSITE" id="PS51444">
    <property type="entry name" value="FH2"/>
    <property type="match status" value="1"/>
</dbReference>
<dbReference type="WBParaSite" id="MCU_005065-RB">
    <property type="protein sequence ID" value="MCU_005065-RB"/>
    <property type="gene ID" value="MCU_005065"/>
</dbReference>
<dbReference type="SUPFAM" id="SSF48371">
    <property type="entry name" value="ARM repeat"/>
    <property type="match status" value="1"/>
</dbReference>
<dbReference type="InterPro" id="IPR015425">
    <property type="entry name" value="FH2_Formin"/>
</dbReference>
<feature type="compositionally biased region" description="Basic and acidic residues" evidence="2">
    <location>
        <begin position="946"/>
        <end position="955"/>
    </location>
</feature>
<dbReference type="GO" id="GO:0008360">
    <property type="term" value="P:regulation of cell shape"/>
    <property type="evidence" value="ECO:0007669"/>
    <property type="project" value="TreeGrafter"/>
</dbReference>
<dbReference type="Pfam" id="PF06371">
    <property type="entry name" value="Drf_GBD"/>
    <property type="match status" value="2"/>
</dbReference>
<feature type="domain" description="FH2" evidence="4">
    <location>
        <begin position="555"/>
        <end position="958"/>
    </location>
</feature>
<dbReference type="InterPro" id="IPR016024">
    <property type="entry name" value="ARM-type_fold"/>
</dbReference>